<evidence type="ECO:0000313" key="8">
    <source>
        <dbReference type="Proteomes" id="UP000315711"/>
    </source>
</evidence>
<accession>A0A562QSG4</accession>
<dbReference type="Pfam" id="PF00355">
    <property type="entry name" value="Rieske"/>
    <property type="match status" value="1"/>
</dbReference>
<dbReference type="Pfam" id="PF01266">
    <property type="entry name" value="DAO"/>
    <property type="match status" value="1"/>
</dbReference>
<evidence type="ECO:0000256" key="5">
    <source>
        <dbReference type="ARBA" id="ARBA00023157"/>
    </source>
</evidence>
<dbReference type="SUPFAM" id="SSF50022">
    <property type="entry name" value="ISP domain"/>
    <property type="match status" value="1"/>
</dbReference>
<keyword evidence="5" id="KW-1015">Disulfide bond</keyword>
<dbReference type="RefSeq" id="WP_144448545.1">
    <property type="nucleotide sequence ID" value="NZ_VLKZ01000001.1"/>
</dbReference>
<sequence>MSDDFTQAHSSLPERPEPYWRMTSQLGTFPSLEADLAVDVAIVGGGISGISAAYLLAKEGQKVALIEADRLVNGTTGHTTAKITAQHDLIYNELISHIGVERAKLYYEASSDALHFMRELIKEEKMACDFTDEDAYLFTTTNWGVKKLEDEYKAYQKLGIPGEWRDSIALNLPVKAALVMNEQAQFHPIKYLAHLIKGITDNGGKIFEQTVAIDIEGDSRPTVVTKSGAKITAQQVFIASHFPFFDGGGLYFSKMYADRSYVLAAKVKNEFPDGMYLSVDSPKRSLRYTMMDGEKLVLIGGEEHKTGQGIDMMYHYEALEQFGRELFPSLDIRFRWSAQDLITLDKIPYIGRISGMHSNVYVATGYRKWGMTNSTAAALLITDLIMQRPNRYESLFSPSRFVADPSIKHFISQNVDVAKQLLQGKFDQHDRKPEDVKEDEGAIVSVNGKRAGAYRDKEGTLHLIDTTCTHLGCEVHWNHGDRSWDCPCHGSRFSYKGEVIEGPAKKPLMLLKQASTKGDST</sequence>
<dbReference type="InterPro" id="IPR038010">
    <property type="entry name" value="YhfW_C"/>
</dbReference>
<dbReference type="SUPFAM" id="SSF51905">
    <property type="entry name" value="FAD/NAD(P)-binding domain"/>
    <property type="match status" value="1"/>
</dbReference>
<keyword evidence="3" id="KW-0408">Iron</keyword>
<evidence type="ECO:0000256" key="3">
    <source>
        <dbReference type="ARBA" id="ARBA00023004"/>
    </source>
</evidence>
<dbReference type="FunFam" id="2.102.10.10:FF:000014">
    <property type="entry name" value="Oxidoreductase, FAD dependent"/>
    <property type="match status" value="1"/>
</dbReference>
<evidence type="ECO:0000256" key="2">
    <source>
        <dbReference type="ARBA" id="ARBA00022723"/>
    </source>
</evidence>
<dbReference type="OrthoDB" id="9767869at2"/>
<dbReference type="CDD" id="cd03477">
    <property type="entry name" value="Rieske_YhfW_C"/>
    <property type="match status" value="1"/>
</dbReference>
<dbReference type="GO" id="GO:0051537">
    <property type="term" value="F:2 iron, 2 sulfur cluster binding"/>
    <property type="evidence" value="ECO:0007669"/>
    <property type="project" value="UniProtKB-KW"/>
</dbReference>
<keyword evidence="8" id="KW-1185">Reference proteome</keyword>
<keyword evidence="1" id="KW-0001">2Fe-2S</keyword>
<evidence type="ECO:0000256" key="4">
    <source>
        <dbReference type="ARBA" id="ARBA00023014"/>
    </source>
</evidence>
<dbReference type="GO" id="GO:0016705">
    <property type="term" value="F:oxidoreductase activity, acting on paired donors, with incorporation or reduction of molecular oxygen"/>
    <property type="evidence" value="ECO:0007669"/>
    <property type="project" value="UniProtKB-ARBA"/>
</dbReference>
<dbReference type="InterPro" id="IPR006076">
    <property type="entry name" value="FAD-dep_OxRdtase"/>
</dbReference>
<gene>
    <name evidence="7" type="ORF">IQ10_00129</name>
</gene>
<name>A0A562QSG4_9BACI</name>
<feature type="domain" description="Rieske" evidence="6">
    <location>
        <begin position="428"/>
        <end position="521"/>
    </location>
</feature>
<dbReference type="Gene3D" id="2.102.10.10">
    <property type="entry name" value="Rieske [2Fe-2S] iron-sulphur domain"/>
    <property type="match status" value="1"/>
</dbReference>
<dbReference type="PANTHER" id="PTHR13847:SF274">
    <property type="entry name" value="RIESKE 2FE-2S IRON-SULFUR PROTEIN YHFW-RELATED"/>
    <property type="match status" value="1"/>
</dbReference>
<dbReference type="PROSITE" id="PS51296">
    <property type="entry name" value="RIESKE"/>
    <property type="match status" value="1"/>
</dbReference>
<evidence type="ECO:0000313" key="7">
    <source>
        <dbReference type="EMBL" id="TWI59708.1"/>
    </source>
</evidence>
<dbReference type="Proteomes" id="UP000315711">
    <property type="component" value="Unassembled WGS sequence"/>
</dbReference>
<dbReference type="InterPro" id="IPR036922">
    <property type="entry name" value="Rieske_2Fe-2S_sf"/>
</dbReference>
<comment type="caution">
    <text evidence="7">The sequence shown here is derived from an EMBL/GenBank/DDBJ whole genome shotgun (WGS) entry which is preliminary data.</text>
</comment>
<protein>
    <submittedName>
        <fullName evidence="7">Glycine/D-amino acid oxidase-like deaminating enzyme</fullName>
    </submittedName>
</protein>
<dbReference type="Gene3D" id="3.30.9.10">
    <property type="entry name" value="D-Amino Acid Oxidase, subunit A, domain 2"/>
    <property type="match status" value="1"/>
</dbReference>
<dbReference type="AlphaFoldDB" id="A0A562QSG4"/>
<dbReference type="GO" id="GO:0016020">
    <property type="term" value="C:membrane"/>
    <property type="evidence" value="ECO:0007669"/>
    <property type="project" value="InterPro"/>
</dbReference>
<dbReference type="InterPro" id="IPR017941">
    <property type="entry name" value="Rieske_2Fe-2S"/>
</dbReference>
<dbReference type="GO" id="GO:0046872">
    <property type="term" value="F:metal ion binding"/>
    <property type="evidence" value="ECO:0007669"/>
    <property type="project" value="UniProtKB-KW"/>
</dbReference>
<dbReference type="InterPro" id="IPR036188">
    <property type="entry name" value="FAD/NAD-bd_sf"/>
</dbReference>
<reference evidence="7 8" key="1">
    <citation type="journal article" date="2015" name="Stand. Genomic Sci.">
        <title>Genomic Encyclopedia of Bacterial and Archaeal Type Strains, Phase III: the genomes of soil and plant-associated and newly described type strains.</title>
        <authorList>
            <person name="Whitman W.B."/>
            <person name="Woyke T."/>
            <person name="Klenk H.P."/>
            <person name="Zhou Y."/>
            <person name="Lilburn T.G."/>
            <person name="Beck B.J."/>
            <person name="De Vos P."/>
            <person name="Vandamme P."/>
            <person name="Eisen J.A."/>
            <person name="Garrity G."/>
            <person name="Hugenholtz P."/>
            <person name="Kyrpides N.C."/>
        </authorList>
    </citation>
    <scope>NUCLEOTIDE SEQUENCE [LARGE SCALE GENOMIC DNA]</scope>
    <source>
        <strain evidence="7 8">CGMCC 1.10116</strain>
    </source>
</reference>
<dbReference type="Gene3D" id="3.50.50.60">
    <property type="entry name" value="FAD/NAD(P)-binding domain"/>
    <property type="match status" value="1"/>
</dbReference>
<keyword evidence="2" id="KW-0479">Metal-binding</keyword>
<evidence type="ECO:0000259" key="6">
    <source>
        <dbReference type="PROSITE" id="PS51296"/>
    </source>
</evidence>
<evidence type="ECO:0000256" key="1">
    <source>
        <dbReference type="ARBA" id="ARBA00022714"/>
    </source>
</evidence>
<organism evidence="7 8">
    <name type="scientific">Halalkalibacter nanhaiisediminis</name>
    <dbReference type="NCBI Taxonomy" id="688079"/>
    <lineage>
        <taxon>Bacteria</taxon>
        <taxon>Bacillati</taxon>
        <taxon>Bacillota</taxon>
        <taxon>Bacilli</taxon>
        <taxon>Bacillales</taxon>
        <taxon>Bacillaceae</taxon>
        <taxon>Halalkalibacter</taxon>
    </lineage>
</organism>
<keyword evidence="4" id="KW-0411">Iron-sulfur</keyword>
<dbReference type="EMBL" id="VLKZ01000001">
    <property type="protein sequence ID" value="TWI59708.1"/>
    <property type="molecule type" value="Genomic_DNA"/>
</dbReference>
<dbReference type="PANTHER" id="PTHR13847">
    <property type="entry name" value="SARCOSINE DEHYDROGENASE-RELATED"/>
    <property type="match status" value="1"/>
</dbReference>
<dbReference type="GO" id="GO:0005737">
    <property type="term" value="C:cytoplasm"/>
    <property type="evidence" value="ECO:0007669"/>
    <property type="project" value="TreeGrafter"/>
</dbReference>
<dbReference type="InterPro" id="IPR005805">
    <property type="entry name" value="Rieske_Fe-S_prot_C"/>
</dbReference>
<dbReference type="PRINTS" id="PR00162">
    <property type="entry name" value="RIESKE"/>
</dbReference>
<dbReference type="GO" id="GO:0004497">
    <property type="term" value="F:monooxygenase activity"/>
    <property type="evidence" value="ECO:0007669"/>
    <property type="project" value="UniProtKB-ARBA"/>
</dbReference>
<proteinExistence type="predicted"/>